<name>R0ICT4_EXST2</name>
<feature type="transmembrane region" description="Helical" evidence="1">
    <location>
        <begin position="103"/>
        <end position="127"/>
    </location>
</feature>
<keyword evidence="1" id="KW-0812">Transmembrane</keyword>
<accession>R0ICT4</accession>
<dbReference type="AlphaFoldDB" id="R0ICT4"/>
<evidence type="ECO:0000313" key="3">
    <source>
        <dbReference type="Proteomes" id="UP000016935"/>
    </source>
</evidence>
<dbReference type="RefSeq" id="XP_008029977.1">
    <property type="nucleotide sequence ID" value="XM_008031786.1"/>
</dbReference>
<protein>
    <recommendedName>
        <fullName evidence="4">Fucose-specific lectin</fullName>
    </recommendedName>
</protein>
<dbReference type="Proteomes" id="UP000016935">
    <property type="component" value="Unassembled WGS sequence"/>
</dbReference>
<dbReference type="GeneID" id="19397649"/>
<dbReference type="HOGENOM" id="CLU_030824_1_0_1"/>
<dbReference type="STRING" id="671987.R0ICT4"/>
<dbReference type="SUPFAM" id="SSF89372">
    <property type="entry name" value="Fucose-specific lectin"/>
    <property type="match status" value="1"/>
</dbReference>
<dbReference type="eggNOG" id="ENOG502SH5V">
    <property type="taxonomic scope" value="Eukaryota"/>
</dbReference>
<evidence type="ECO:0000313" key="2">
    <source>
        <dbReference type="EMBL" id="EOA83006.1"/>
    </source>
</evidence>
<keyword evidence="1" id="KW-1133">Transmembrane helix</keyword>
<reference evidence="2 3" key="2">
    <citation type="journal article" date="2013" name="PLoS Genet.">
        <title>Comparative genome structure, secondary metabolite, and effector coding capacity across Cochliobolus pathogens.</title>
        <authorList>
            <person name="Condon B.J."/>
            <person name="Leng Y."/>
            <person name="Wu D."/>
            <person name="Bushley K.E."/>
            <person name="Ohm R.A."/>
            <person name="Otillar R."/>
            <person name="Martin J."/>
            <person name="Schackwitz W."/>
            <person name="Grimwood J."/>
            <person name="MohdZainudin N."/>
            <person name="Xue C."/>
            <person name="Wang R."/>
            <person name="Manning V.A."/>
            <person name="Dhillon B."/>
            <person name="Tu Z.J."/>
            <person name="Steffenson B.J."/>
            <person name="Salamov A."/>
            <person name="Sun H."/>
            <person name="Lowry S."/>
            <person name="LaButti K."/>
            <person name="Han J."/>
            <person name="Copeland A."/>
            <person name="Lindquist E."/>
            <person name="Barry K."/>
            <person name="Schmutz J."/>
            <person name="Baker S.E."/>
            <person name="Ciuffetti L.M."/>
            <person name="Grigoriev I.V."/>
            <person name="Zhong S."/>
            <person name="Turgeon B.G."/>
        </authorList>
    </citation>
    <scope>NUCLEOTIDE SEQUENCE [LARGE SCALE GENOMIC DNA]</scope>
    <source>
        <strain evidence="3">28A</strain>
    </source>
</reference>
<dbReference type="EMBL" id="KB908844">
    <property type="protein sequence ID" value="EOA83006.1"/>
    <property type="molecule type" value="Genomic_DNA"/>
</dbReference>
<evidence type="ECO:0000256" key="1">
    <source>
        <dbReference type="SAM" id="Phobius"/>
    </source>
</evidence>
<dbReference type="Gene3D" id="2.120.10.70">
    <property type="entry name" value="Fucose-specific lectin"/>
    <property type="match status" value="1"/>
</dbReference>
<sequence>MKMLKKGARLRKKEVPYASDVPIVEATPDSSGLQVVPGQFTQGPHEIRSMSLSSHGETVVASPHTRPYGFKEHVDSYDGRETAPPLTALQKEDRKCGMNKRRFFILIACIIIAIISLALGLGLGLGLSNDSNNDKANSFCQDNTELCVGGAISPAYVSKKGAFNGSGIALAGESWNKNQRRIFTLFFQHHTGEIRYMQFGNDQQWIGGTKSQIAATDAKDASPISAVSYYINSTAYVHVFYIDRNNTVKQATHNNDTDMWEKGAINDLNLKAFDSPSVGLQACWAGDYYGDDKYTGLSTPSDLNTTNTTKPSDSPKGMNIWFATDVNTFQQYSWRAGSNNNKWKKEEAWKNLNGRSGVACFSWKPNSTDTYAMMNTPSNTVQFYWKDTNPKLNSTKDHPINQWTKAASADIANVHPITSLGYTKYFYAQMRDRTIKGFNINYAAENTTFNEHDSFFVSDPAGPVKALGGTHLTVTKYTQQRDGKEFNYLYVFCQTKGDDIMAFVRDETQGQWSAAPLNILND</sequence>
<keyword evidence="3" id="KW-1185">Reference proteome</keyword>
<keyword evidence="1" id="KW-0472">Membrane</keyword>
<organism evidence="2 3">
    <name type="scientific">Exserohilum turcicum (strain 28A)</name>
    <name type="common">Northern leaf blight fungus</name>
    <name type="synonym">Setosphaeria turcica</name>
    <dbReference type="NCBI Taxonomy" id="671987"/>
    <lineage>
        <taxon>Eukaryota</taxon>
        <taxon>Fungi</taxon>
        <taxon>Dikarya</taxon>
        <taxon>Ascomycota</taxon>
        <taxon>Pezizomycotina</taxon>
        <taxon>Dothideomycetes</taxon>
        <taxon>Pleosporomycetidae</taxon>
        <taxon>Pleosporales</taxon>
        <taxon>Pleosporineae</taxon>
        <taxon>Pleosporaceae</taxon>
        <taxon>Exserohilum</taxon>
    </lineage>
</organism>
<reference evidence="2 3" key="1">
    <citation type="journal article" date="2012" name="PLoS Pathog.">
        <title>Diverse lifestyles and strategies of plant pathogenesis encoded in the genomes of eighteen Dothideomycetes fungi.</title>
        <authorList>
            <person name="Ohm R.A."/>
            <person name="Feau N."/>
            <person name="Henrissat B."/>
            <person name="Schoch C.L."/>
            <person name="Horwitz B.A."/>
            <person name="Barry K.W."/>
            <person name="Condon B.J."/>
            <person name="Copeland A.C."/>
            <person name="Dhillon B."/>
            <person name="Glaser F."/>
            <person name="Hesse C.N."/>
            <person name="Kosti I."/>
            <person name="LaButti K."/>
            <person name="Lindquist E.A."/>
            <person name="Lucas S."/>
            <person name="Salamov A.A."/>
            <person name="Bradshaw R.E."/>
            <person name="Ciuffetti L."/>
            <person name="Hamelin R.C."/>
            <person name="Kema G.H.J."/>
            <person name="Lawrence C."/>
            <person name="Scott J.A."/>
            <person name="Spatafora J.W."/>
            <person name="Turgeon B.G."/>
            <person name="de Wit P.J.G.M."/>
            <person name="Zhong S."/>
            <person name="Goodwin S.B."/>
            <person name="Grigoriev I.V."/>
        </authorList>
    </citation>
    <scope>NUCLEOTIDE SEQUENCE [LARGE SCALE GENOMIC DNA]</scope>
    <source>
        <strain evidence="3">28A</strain>
    </source>
</reference>
<gene>
    <name evidence="2" type="ORF">SETTUDRAFT_156658</name>
</gene>
<proteinExistence type="predicted"/>
<evidence type="ECO:0008006" key="4">
    <source>
        <dbReference type="Google" id="ProtNLM"/>
    </source>
</evidence>
<dbReference type="OrthoDB" id="3923199at2759"/>